<dbReference type="Proteomes" id="UP000823775">
    <property type="component" value="Unassembled WGS sequence"/>
</dbReference>
<gene>
    <name evidence="2" type="ORF">HAX54_024302</name>
</gene>
<evidence type="ECO:0000313" key="3">
    <source>
        <dbReference type="Proteomes" id="UP000823775"/>
    </source>
</evidence>
<proteinExistence type="predicted"/>
<feature type="region of interest" description="Disordered" evidence="1">
    <location>
        <begin position="33"/>
        <end position="60"/>
    </location>
</feature>
<sequence length="81" mass="8961">MDPTSVQLFQKSKYLALRIGKICSEFTHSIKAKTTETPVDSDSTAARTDESSEDQDDPLKKLTNFAGSVVNGALKWLRDNL</sequence>
<protein>
    <submittedName>
        <fullName evidence="2">Uncharacterized protein</fullName>
    </submittedName>
</protein>
<evidence type="ECO:0000313" key="2">
    <source>
        <dbReference type="EMBL" id="MCE5166694.1"/>
    </source>
</evidence>
<accession>A0ABS8Y694</accession>
<reference evidence="2 3" key="1">
    <citation type="journal article" date="2021" name="BMC Genomics">
        <title>Datura genome reveals duplications of psychoactive alkaloid biosynthetic genes and high mutation rate following tissue culture.</title>
        <authorList>
            <person name="Rajewski A."/>
            <person name="Carter-House D."/>
            <person name="Stajich J."/>
            <person name="Litt A."/>
        </authorList>
    </citation>
    <scope>NUCLEOTIDE SEQUENCE [LARGE SCALE GENOMIC DNA]</scope>
    <source>
        <strain evidence="2">AR-01</strain>
    </source>
</reference>
<evidence type="ECO:0000256" key="1">
    <source>
        <dbReference type="SAM" id="MobiDB-lite"/>
    </source>
</evidence>
<name>A0ABS8Y694_DATST</name>
<feature type="compositionally biased region" description="Polar residues" evidence="1">
    <location>
        <begin position="35"/>
        <end position="46"/>
    </location>
</feature>
<comment type="caution">
    <text evidence="2">The sequence shown here is derived from an EMBL/GenBank/DDBJ whole genome shotgun (WGS) entry which is preliminary data.</text>
</comment>
<dbReference type="EMBL" id="JACEIK010029654">
    <property type="protein sequence ID" value="MCE5166694.1"/>
    <property type="molecule type" value="Genomic_DNA"/>
</dbReference>
<organism evidence="2 3">
    <name type="scientific">Datura stramonium</name>
    <name type="common">Jimsonweed</name>
    <name type="synonym">Common thornapple</name>
    <dbReference type="NCBI Taxonomy" id="4076"/>
    <lineage>
        <taxon>Eukaryota</taxon>
        <taxon>Viridiplantae</taxon>
        <taxon>Streptophyta</taxon>
        <taxon>Embryophyta</taxon>
        <taxon>Tracheophyta</taxon>
        <taxon>Spermatophyta</taxon>
        <taxon>Magnoliopsida</taxon>
        <taxon>eudicotyledons</taxon>
        <taxon>Gunneridae</taxon>
        <taxon>Pentapetalae</taxon>
        <taxon>asterids</taxon>
        <taxon>lamiids</taxon>
        <taxon>Solanales</taxon>
        <taxon>Solanaceae</taxon>
        <taxon>Solanoideae</taxon>
        <taxon>Datureae</taxon>
        <taxon>Datura</taxon>
    </lineage>
</organism>
<keyword evidence="3" id="KW-1185">Reference proteome</keyword>